<dbReference type="KEGG" id="cpi:Cpin_5334"/>
<protein>
    <submittedName>
        <fullName evidence="1">Uncharacterized protein</fullName>
    </submittedName>
</protein>
<name>A0A979GZR4_CHIPD</name>
<dbReference type="EMBL" id="CP001699">
    <property type="protein sequence ID" value="ACU62765.1"/>
    <property type="molecule type" value="Genomic_DNA"/>
</dbReference>
<organism evidence="1 2">
    <name type="scientific">Chitinophaga pinensis (strain ATCC 43595 / DSM 2588 / LMG 13176 / NBRC 15968 / NCIMB 11800 / UQM 2034)</name>
    <dbReference type="NCBI Taxonomy" id="485918"/>
    <lineage>
        <taxon>Bacteria</taxon>
        <taxon>Pseudomonadati</taxon>
        <taxon>Bacteroidota</taxon>
        <taxon>Chitinophagia</taxon>
        <taxon>Chitinophagales</taxon>
        <taxon>Chitinophagaceae</taxon>
        <taxon>Chitinophaga</taxon>
    </lineage>
</organism>
<reference evidence="1 2" key="2">
    <citation type="journal article" date="2010" name="Stand. Genomic Sci.">
        <title>Complete genome sequence of Chitinophaga pinensis type strain (UQM 2034).</title>
        <authorList>
            <person name="Glavina Del Rio T."/>
            <person name="Abt B."/>
            <person name="Spring S."/>
            <person name="Lapidus A."/>
            <person name="Nolan M."/>
            <person name="Tice H."/>
            <person name="Copeland A."/>
            <person name="Cheng J.F."/>
            <person name="Chen F."/>
            <person name="Bruce D."/>
            <person name="Goodwin L."/>
            <person name="Pitluck S."/>
            <person name="Ivanova N."/>
            <person name="Mavromatis K."/>
            <person name="Mikhailova N."/>
            <person name="Pati A."/>
            <person name="Chen A."/>
            <person name="Palaniappan K."/>
            <person name="Land M."/>
            <person name="Hauser L."/>
            <person name="Chang Y.J."/>
            <person name="Jeffries C.D."/>
            <person name="Chain P."/>
            <person name="Saunders E."/>
            <person name="Detter J.C."/>
            <person name="Brettin T."/>
            <person name="Rohde M."/>
            <person name="Goker M."/>
            <person name="Bristow J."/>
            <person name="Eisen J.A."/>
            <person name="Markowitz V."/>
            <person name="Hugenholtz P."/>
            <person name="Kyrpides N.C."/>
            <person name="Klenk H.P."/>
            <person name="Lucas S."/>
        </authorList>
    </citation>
    <scope>NUCLEOTIDE SEQUENCE [LARGE SCALE GENOMIC DNA]</scope>
    <source>
        <strain evidence="2">ATCC 43595 / DSM 2588 / LMG 13176 / NBRC 15968 / NCIMB 11800 / UQM 2034</strain>
    </source>
</reference>
<reference evidence="2" key="1">
    <citation type="submission" date="2009-08" db="EMBL/GenBank/DDBJ databases">
        <title>The complete genome of Chitinophaga pinensis DSM 2588.</title>
        <authorList>
            <consortium name="US DOE Joint Genome Institute (JGI-PGF)"/>
            <person name="Lucas S."/>
            <person name="Copeland A."/>
            <person name="Lapidus A."/>
            <person name="Glavina del Rio T."/>
            <person name="Dalin E."/>
            <person name="Tice H."/>
            <person name="Bruce D."/>
            <person name="Goodwin L."/>
            <person name="Pitluck S."/>
            <person name="Kyrpides N."/>
            <person name="Mavromatis K."/>
            <person name="Ivanova N."/>
            <person name="Mikhailova N."/>
            <person name="Sims D."/>
            <person name="Meinche L."/>
            <person name="Brettin T."/>
            <person name="Detter J.C."/>
            <person name="Han C."/>
            <person name="Larimer F."/>
            <person name="Land M."/>
            <person name="Hauser L."/>
            <person name="Markowitz V."/>
            <person name="Cheng J.-F."/>
            <person name="Hugenholtz P."/>
            <person name="Woyke T."/>
            <person name="Wu D."/>
            <person name="Spring S."/>
            <person name="Klenk H.-P."/>
            <person name="Eisen J.A."/>
        </authorList>
    </citation>
    <scope>NUCLEOTIDE SEQUENCE [LARGE SCALE GENOMIC DNA]</scope>
    <source>
        <strain evidence="2">ATCC 43595 / DSM 2588 / LMG 13176 / NBRC 15968 / NCIMB 11800 / UQM 2034</strain>
    </source>
</reference>
<gene>
    <name evidence="1" type="ordered locus">Cpin_5334</name>
</gene>
<proteinExistence type="predicted"/>
<dbReference type="Proteomes" id="UP000002215">
    <property type="component" value="Chromosome"/>
</dbReference>
<dbReference type="OrthoDB" id="662803at2"/>
<sequence length="190" mass="21366">MAHVKDNILLKNVSGTIGRQMNIFNRYGETYLRTAKKKKQLHFSAIQLESQHNFADAVVYSKQVIKDPEMNLYYLSLARKGQSAYNVAMKDALSAPVIRDIDADTYTGESGQVISIYAVDHFRVYQVHVAIINAAGDTIEKGLAVQQWKPMYWDYTTTMPTEIAQVEKIQVIAVDMPGNQTKAVLTFTDG</sequence>
<accession>A0A979GZR4</accession>
<evidence type="ECO:0000313" key="1">
    <source>
        <dbReference type="EMBL" id="ACU62765.1"/>
    </source>
</evidence>
<dbReference type="RefSeq" id="WP_012792933.1">
    <property type="nucleotide sequence ID" value="NC_013132.1"/>
</dbReference>
<evidence type="ECO:0000313" key="2">
    <source>
        <dbReference type="Proteomes" id="UP000002215"/>
    </source>
</evidence>
<dbReference type="AlphaFoldDB" id="A0A979GZR4"/>